<gene>
    <name evidence="1" type="ORF">JKF63_02875</name>
</gene>
<keyword evidence="2" id="KW-1185">Reference proteome</keyword>
<dbReference type="Proteomes" id="UP000674318">
    <property type="component" value="Unassembled WGS sequence"/>
</dbReference>
<comment type="caution">
    <text evidence="1">The sequence shown here is derived from an EMBL/GenBank/DDBJ whole genome shotgun (WGS) entry which is preliminary data.</text>
</comment>
<sequence length="123" mass="14123">MSAPEWTVDEESINAAKNYLRQGGAVDFFEMIARCILQQHPDNVAEFSLQIVNNILNGTEISPAVDFEPKRIEDGQYMRENAVSDFLDAWVLALLRERPVSDLERMQFHKRYLEGLRSYSNAA</sequence>
<evidence type="ECO:0000313" key="1">
    <source>
        <dbReference type="EMBL" id="KAG5498589.1"/>
    </source>
</evidence>
<dbReference type="RefSeq" id="XP_067755343.1">
    <property type="nucleotide sequence ID" value="XM_067898899.1"/>
</dbReference>
<dbReference type="EMBL" id="JAFJZO010000030">
    <property type="protein sequence ID" value="KAG5498589.1"/>
    <property type="molecule type" value="Genomic_DNA"/>
</dbReference>
<accession>A0A836L520</accession>
<dbReference type="AlphaFoldDB" id="A0A836L520"/>
<dbReference type="OrthoDB" id="241739at2759"/>
<reference evidence="1 2" key="1">
    <citation type="submission" date="2021-02" db="EMBL/GenBank/DDBJ databases">
        <title>Porcisia hertigi Genome sequencing and assembly.</title>
        <authorList>
            <person name="Almutairi H."/>
            <person name="Gatherer D."/>
        </authorList>
    </citation>
    <scope>NUCLEOTIDE SEQUENCE [LARGE SCALE GENOMIC DNA]</scope>
    <source>
        <strain evidence="1 2">C119</strain>
    </source>
</reference>
<organism evidence="1 2">
    <name type="scientific">Porcisia hertigi</name>
    <dbReference type="NCBI Taxonomy" id="2761500"/>
    <lineage>
        <taxon>Eukaryota</taxon>
        <taxon>Discoba</taxon>
        <taxon>Euglenozoa</taxon>
        <taxon>Kinetoplastea</taxon>
        <taxon>Metakinetoplastina</taxon>
        <taxon>Trypanosomatida</taxon>
        <taxon>Trypanosomatidae</taxon>
        <taxon>Leishmaniinae</taxon>
        <taxon>Porcisia</taxon>
    </lineage>
</organism>
<protein>
    <submittedName>
        <fullName evidence="1">Uncharacterized protein</fullName>
    </submittedName>
</protein>
<dbReference type="KEGG" id="phet:94288976"/>
<name>A0A836L520_9TRYP</name>
<evidence type="ECO:0000313" key="2">
    <source>
        <dbReference type="Proteomes" id="UP000674318"/>
    </source>
</evidence>
<dbReference type="GeneID" id="94288976"/>
<proteinExistence type="predicted"/>